<dbReference type="EMBL" id="FNIL01000028">
    <property type="protein sequence ID" value="SDO64267.1"/>
    <property type="molecule type" value="Genomic_DNA"/>
</dbReference>
<feature type="domain" description="NERD" evidence="1">
    <location>
        <begin position="41"/>
        <end position="162"/>
    </location>
</feature>
<reference evidence="3" key="1">
    <citation type="submission" date="2016-10" db="EMBL/GenBank/DDBJ databases">
        <authorList>
            <person name="Varghese N."/>
            <person name="Submissions S."/>
        </authorList>
    </citation>
    <scope>NUCLEOTIDE SEQUENCE [LARGE SCALE GENOMIC DNA]</scope>
    <source>
        <strain evidence="3">CGMCC 1.10369</strain>
    </source>
</reference>
<gene>
    <name evidence="2" type="ORF">SAMN04488053_1282</name>
</gene>
<dbReference type="PROSITE" id="PS50965">
    <property type="entry name" value="NERD"/>
    <property type="match status" value="1"/>
</dbReference>
<accession>A0A1H0L7S0</accession>
<evidence type="ECO:0000313" key="3">
    <source>
        <dbReference type="Proteomes" id="UP000198778"/>
    </source>
</evidence>
<dbReference type="AlphaFoldDB" id="A0A1H0L7S0"/>
<protein>
    <submittedName>
        <fullName evidence="2">Nuclease-related domain-containing protein</fullName>
    </submittedName>
</protein>
<dbReference type="Proteomes" id="UP000198778">
    <property type="component" value="Unassembled WGS sequence"/>
</dbReference>
<name>A0A1H0L7S0_9BACI</name>
<dbReference type="Pfam" id="PF08378">
    <property type="entry name" value="NERD"/>
    <property type="match status" value="1"/>
</dbReference>
<dbReference type="OrthoDB" id="569879at2"/>
<organism evidence="2 3">
    <name type="scientific">Alkalicoccus daliensis</name>
    <dbReference type="NCBI Taxonomy" id="745820"/>
    <lineage>
        <taxon>Bacteria</taxon>
        <taxon>Bacillati</taxon>
        <taxon>Bacillota</taxon>
        <taxon>Bacilli</taxon>
        <taxon>Bacillales</taxon>
        <taxon>Bacillaceae</taxon>
        <taxon>Alkalicoccus</taxon>
    </lineage>
</organism>
<sequence>MLLLPRSTPLPLLQYQALLSRMPKTHKKYEQISFDAANYSSGHSGEKKMDYYYDFLPPSVDILHQLLLHSKYNHYRFQIDTLLLTPSFAAVLEIKNHAGELFFDPHYAQMIRTLEGVTTVFPCPLQQAIRQKFQLASLLKFLKLPPLPIYTHVFVANSFTRISSETPIEQVSHAAKLPQIVQNWQNEHTKPFLTSKEYNLLSKYLLANNLPDVKNLIERYQLSAQDIRLGIQCEACQQFAMQRVRGIWKCPSCSFRSNNAHRKSLEDYIHLNGKTISIKQAQEWLLLPNPITAKKILTPHAKISYKENRTTYYKINL</sequence>
<evidence type="ECO:0000313" key="2">
    <source>
        <dbReference type="EMBL" id="SDO64267.1"/>
    </source>
</evidence>
<dbReference type="STRING" id="745820.SAMN04488053_1282"/>
<dbReference type="InterPro" id="IPR011528">
    <property type="entry name" value="NERD"/>
</dbReference>
<proteinExistence type="predicted"/>
<dbReference type="RefSeq" id="WP_090844808.1">
    <property type="nucleotide sequence ID" value="NZ_FNIL01000028.1"/>
</dbReference>
<evidence type="ECO:0000259" key="1">
    <source>
        <dbReference type="PROSITE" id="PS50965"/>
    </source>
</evidence>
<keyword evidence="3" id="KW-1185">Reference proteome</keyword>